<dbReference type="Proteomes" id="UP000028058">
    <property type="component" value="Unassembled WGS sequence"/>
</dbReference>
<dbReference type="RefSeq" id="WP_043467955.1">
    <property type="nucleotide sequence ID" value="NZ_CP134822.1"/>
</dbReference>
<sequence length="187" mass="20431">MDLLDAFDTAWLEFDRRVHRVREDQWGEPTPCTAWTVRDLVNHLVGEHLWAPWLLRGATLAEVGDRFDGDVLGDDPIAAWERAAAESHAAFHRPGALDGHVDTSGGESPTTDYGWQMTTDLTVHAWDLARGIGDDDTLGDELAAAVYERVEPEAAGWQGSGLFAAPVPVPDGARAQDRLVALLGRKP</sequence>
<dbReference type="NCBIfam" id="TIGR03083">
    <property type="entry name" value="maleylpyruvate isomerase family mycothiol-dependent enzyme"/>
    <property type="match status" value="1"/>
</dbReference>
<comment type="caution">
    <text evidence="2">The sequence shown here is derived from an EMBL/GenBank/DDBJ whole genome shotgun (WGS) entry which is preliminary data.</text>
</comment>
<dbReference type="InterPro" id="IPR024344">
    <property type="entry name" value="MDMPI_metal-binding"/>
</dbReference>
<organism evidence="2 3">
    <name type="scientific">Streptomyces xinghaiensis</name>
    <dbReference type="NCBI Taxonomy" id="1038928"/>
    <lineage>
        <taxon>Bacteria</taxon>
        <taxon>Bacillati</taxon>
        <taxon>Actinomycetota</taxon>
        <taxon>Actinomycetes</taxon>
        <taxon>Kitasatosporales</taxon>
        <taxon>Streptomycetaceae</taxon>
        <taxon>Streptomyces</taxon>
    </lineage>
</organism>
<dbReference type="Pfam" id="PF11716">
    <property type="entry name" value="MDMPI_N"/>
    <property type="match status" value="1"/>
</dbReference>
<dbReference type="AlphaFoldDB" id="A0A3M8F022"/>
<dbReference type="OrthoDB" id="5185819at2"/>
<name>A0A3M8F022_9ACTN</name>
<protein>
    <submittedName>
        <fullName evidence="2">TIGR03086 family protein</fullName>
    </submittedName>
</protein>
<proteinExistence type="predicted"/>
<dbReference type="InterPro" id="IPR017520">
    <property type="entry name" value="CHP03086"/>
</dbReference>
<dbReference type="NCBIfam" id="TIGR03086">
    <property type="entry name" value="TIGR03086 family metal-binding protein"/>
    <property type="match status" value="1"/>
</dbReference>
<feature type="domain" description="Mycothiol-dependent maleylpyruvate isomerase metal-binding" evidence="1">
    <location>
        <begin position="8"/>
        <end position="129"/>
    </location>
</feature>
<dbReference type="InterPro" id="IPR034660">
    <property type="entry name" value="DinB/YfiT-like"/>
</dbReference>
<evidence type="ECO:0000259" key="1">
    <source>
        <dbReference type="Pfam" id="PF11716"/>
    </source>
</evidence>
<dbReference type="InterPro" id="IPR017517">
    <property type="entry name" value="Maleyloyr_isom"/>
</dbReference>
<dbReference type="Gene3D" id="1.20.120.450">
    <property type="entry name" value="dinb family like domain"/>
    <property type="match status" value="1"/>
</dbReference>
<reference evidence="2 3" key="1">
    <citation type="journal article" date="2014" name="Genome Announc.">
        <title>Draft Genome Sequence of Streptomyces fradiae ATCC 19609, a Strain Highly Sensitive to Antibiotics.</title>
        <authorList>
            <person name="Bekker O.B."/>
            <person name="Klimina K.M."/>
            <person name="Vatlin A.A."/>
            <person name="Zakharevich N.V."/>
            <person name="Kasianov A.S."/>
            <person name="Danilenko V.N."/>
        </authorList>
    </citation>
    <scope>NUCLEOTIDE SEQUENCE [LARGE SCALE GENOMIC DNA]</scope>
    <source>
        <strain evidence="2 3">ATCC 19609</strain>
    </source>
</reference>
<accession>A0A3M8F022</accession>
<evidence type="ECO:0000313" key="2">
    <source>
        <dbReference type="EMBL" id="RKM93320.1"/>
    </source>
</evidence>
<dbReference type="GO" id="GO:0046872">
    <property type="term" value="F:metal ion binding"/>
    <property type="evidence" value="ECO:0007669"/>
    <property type="project" value="InterPro"/>
</dbReference>
<evidence type="ECO:0000313" key="3">
    <source>
        <dbReference type="Proteomes" id="UP000028058"/>
    </source>
</evidence>
<dbReference type="SUPFAM" id="SSF109854">
    <property type="entry name" value="DinB/YfiT-like putative metalloenzymes"/>
    <property type="match status" value="1"/>
</dbReference>
<gene>
    <name evidence="2" type="ORF">SFRA_022830</name>
</gene>
<dbReference type="EMBL" id="JNAD02000011">
    <property type="protein sequence ID" value="RKM93320.1"/>
    <property type="molecule type" value="Genomic_DNA"/>
</dbReference>
<keyword evidence="3" id="KW-1185">Reference proteome</keyword>